<dbReference type="AlphaFoldDB" id="A9V291"/>
<evidence type="ECO:0000313" key="3">
    <source>
        <dbReference type="EMBL" id="EDQ88335.1"/>
    </source>
</evidence>
<keyword evidence="2" id="KW-0472">Membrane</keyword>
<feature type="transmembrane region" description="Helical" evidence="2">
    <location>
        <begin position="388"/>
        <end position="412"/>
    </location>
</feature>
<feature type="transmembrane region" description="Helical" evidence="2">
    <location>
        <begin position="324"/>
        <end position="344"/>
    </location>
</feature>
<keyword evidence="2" id="KW-1133">Transmembrane helix</keyword>
<evidence type="ECO:0000256" key="2">
    <source>
        <dbReference type="SAM" id="Phobius"/>
    </source>
</evidence>
<feature type="transmembrane region" description="Helical" evidence="2">
    <location>
        <begin position="292"/>
        <end position="312"/>
    </location>
</feature>
<feature type="transmembrane region" description="Helical" evidence="2">
    <location>
        <begin position="171"/>
        <end position="192"/>
    </location>
</feature>
<feature type="transmembrane region" description="Helical" evidence="2">
    <location>
        <begin position="78"/>
        <end position="97"/>
    </location>
</feature>
<dbReference type="GO" id="GO:0090482">
    <property type="term" value="F:vitamin transmembrane transporter activity"/>
    <property type="evidence" value="ECO:0007669"/>
    <property type="project" value="InterPro"/>
</dbReference>
<feature type="transmembrane region" description="Helical" evidence="2">
    <location>
        <begin position="350"/>
        <end position="376"/>
    </location>
</feature>
<dbReference type="RefSeq" id="XP_001746928.1">
    <property type="nucleotide sequence ID" value="XM_001746876.1"/>
</dbReference>
<feature type="transmembrane region" description="Helical" evidence="2">
    <location>
        <begin position="256"/>
        <end position="280"/>
    </location>
</feature>
<feature type="transmembrane region" description="Helical" evidence="2">
    <location>
        <begin position="7"/>
        <end position="27"/>
    </location>
</feature>
<feature type="transmembrane region" description="Helical" evidence="2">
    <location>
        <begin position="103"/>
        <end position="126"/>
    </location>
</feature>
<organism evidence="3 4">
    <name type="scientific">Monosiga brevicollis</name>
    <name type="common">Choanoflagellate</name>
    <dbReference type="NCBI Taxonomy" id="81824"/>
    <lineage>
        <taxon>Eukaryota</taxon>
        <taxon>Choanoflagellata</taxon>
        <taxon>Craspedida</taxon>
        <taxon>Salpingoecidae</taxon>
        <taxon>Monosiga</taxon>
    </lineage>
</organism>
<dbReference type="PANTHER" id="PTHR10686:SF18">
    <property type="entry name" value="IP11787P-RELATED"/>
    <property type="match status" value="1"/>
</dbReference>
<dbReference type="InterPro" id="IPR002666">
    <property type="entry name" value="Folate_carrier"/>
</dbReference>
<proteinExistence type="inferred from homology"/>
<comment type="similarity">
    <text evidence="1">Belongs to the reduced folate carrier (RFC) transporter (TC 2.A.48) family.</text>
</comment>
<dbReference type="Gene3D" id="1.20.1250.20">
    <property type="entry name" value="MFS general substrate transporter like domains"/>
    <property type="match status" value="1"/>
</dbReference>
<keyword evidence="2" id="KW-0812">Transmembrane</keyword>
<dbReference type="GeneID" id="5892201"/>
<dbReference type="SUPFAM" id="SSF103473">
    <property type="entry name" value="MFS general substrate transporter"/>
    <property type="match status" value="1"/>
</dbReference>
<dbReference type="PANTHER" id="PTHR10686">
    <property type="entry name" value="FOLATE TRANSPORTER"/>
    <property type="match status" value="1"/>
</dbReference>
<protein>
    <submittedName>
        <fullName evidence="3">Uncharacterized protein</fullName>
    </submittedName>
</protein>
<reference evidence="3 4" key="1">
    <citation type="journal article" date="2008" name="Nature">
        <title>The genome of the choanoflagellate Monosiga brevicollis and the origin of metazoans.</title>
        <authorList>
            <consortium name="JGI Sequencing"/>
            <person name="King N."/>
            <person name="Westbrook M.J."/>
            <person name="Young S.L."/>
            <person name="Kuo A."/>
            <person name="Abedin M."/>
            <person name="Chapman J."/>
            <person name="Fairclough S."/>
            <person name="Hellsten U."/>
            <person name="Isogai Y."/>
            <person name="Letunic I."/>
            <person name="Marr M."/>
            <person name="Pincus D."/>
            <person name="Putnam N."/>
            <person name="Rokas A."/>
            <person name="Wright K.J."/>
            <person name="Zuzow R."/>
            <person name="Dirks W."/>
            <person name="Good M."/>
            <person name="Goodstein D."/>
            <person name="Lemons D."/>
            <person name="Li W."/>
            <person name="Lyons J.B."/>
            <person name="Morris A."/>
            <person name="Nichols S."/>
            <person name="Richter D.J."/>
            <person name="Salamov A."/>
            <person name="Bork P."/>
            <person name="Lim W.A."/>
            <person name="Manning G."/>
            <person name="Miller W.T."/>
            <person name="McGinnis W."/>
            <person name="Shapiro H."/>
            <person name="Tjian R."/>
            <person name="Grigoriev I.V."/>
            <person name="Rokhsar D."/>
        </authorList>
    </citation>
    <scope>NUCLEOTIDE SEQUENCE [LARGE SCALE GENOMIC DNA]</scope>
    <source>
        <strain evidence="4">MX1 / ATCC 50154</strain>
    </source>
</reference>
<dbReference type="InterPro" id="IPR036259">
    <property type="entry name" value="MFS_trans_sf"/>
</dbReference>
<keyword evidence="4" id="KW-1185">Reference proteome</keyword>
<accession>A9V291</accession>
<gene>
    <name evidence="3" type="ORF">MONBRDRAFT_26398</name>
</gene>
<feature type="transmembrane region" description="Helical" evidence="2">
    <location>
        <begin position="53"/>
        <end position="71"/>
    </location>
</feature>
<dbReference type="KEGG" id="mbr:MONBRDRAFT_26398"/>
<feature type="transmembrane region" description="Helical" evidence="2">
    <location>
        <begin position="138"/>
        <end position="159"/>
    </location>
</feature>
<evidence type="ECO:0000313" key="4">
    <source>
        <dbReference type="Proteomes" id="UP000001357"/>
    </source>
</evidence>
<dbReference type="GO" id="GO:0005886">
    <property type="term" value="C:plasma membrane"/>
    <property type="evidence" value="ECO:0000318"/>
    <property type="project" value="GO_Central"/>
</dbReference>
<dbReference type="EMBL" id="CH991555">
    <property type="protein sequence ID" value="EDQ88335.1"/>
    <property type="molecule type" value="Genomic_DNA"/>
</dbReference>
<sequence length="463" mass="51055">MASVGPAYRRLSWLTIAIVALQFFHWFNPSEGYFYDFAARRFHVTGLELSDDIFAYDVAFQLAGGLLQAILFHLVSGYLALSIASAAAASAAAIVLFCHAKTWLLLSQAAWGLSFTVLYVAPALIINHEDPDNHAPALAANSAAMLSASLSASLIGFILTMTEHDSASSATFIAALVSASASALLCLPVFWAQRQGRIHAAHVAAHHLNAPTRHPYRDTIDDSFSKEPLLLEISEVPEGPDTYRTACMRLMRQRRFWFWLLSYCVARGAHTLCITLWSVLSADVDDREHVQRFNGLVLFLGYAAAALLVLAWGSLRRSDDHLALRAWLGLLIIMSLSLSTLALLHSYPAFAILFVVYNCSAELLLVVVLVQLAALVVKATDLHVRRDVLNVILFARFTISLTLQSLFQLGLFPKWGRLDNILGLDLPVRTQFVALGVLVAILSACVGLIRLINHLRHGWRWTL</sequence>
<evidence type="ECO:0000256" key="1">
    <source>
        <dbReference type="ARBA" id="ARBA00005773"/>
    </source>
</evidence>
<dbReference type="Proteomes" id="UP000001357">
    <property type="component" value="Unassembled WGS sequence"/>
</dbReference>
<feature type="transmembrane region" description="Helical" evidence="2">
    <location>
        <begin position="432"/>
        <end position="452"/>
    </location>
</feature>
<name>A9V291_MONBE</name>
<dbReference type="InParanoid" id="A9V291"/>